<proteinExistence type="predicted"/>
<dbReference type="SUPFAM" id="SSF56672">
    <property type="entry name" value="DNA/RNA polymerases"/>
    <property type="match status" value="1"/>
</dbReference>
<dbReference type="InterPro" id="IPR043128">
    <property type="entry name" value="Rev_trsase/Diguanyl_cyclase"/>
</dbReference>
<dbReference type="InterPro" id="IPR043502">
    <property type="entry name" value="DNA/RNA_pol_sf"/>
</dbReference>
<gene>
    <name evidence="3" type="primary">LOC106535379</name>
</gene>
<evidence type="ECO:0000256" key="1">
    <source>
        <dbReference type="SAM" id="MobiDB-lite"/>
    </source>
</evidence>
<protein>
    <submittedName>
        <fullName evidence="3">Uncharacterized protein LOC106535379</fullName>
    </submittedName>
</protein>
<dbReference type="AlphaFoldDB" id="A0A2I4D6G7"/>
<reference evidence="3" key="1">
    <citation type="submission" date="2025-08" db="UniProtKB">
        <authorList>
            <consortium name="RefSeq"/>
        </authorList>
    </citation>
    <scope>IDENTIFICATION</scope>
    <source>
        <strain evidence="3">Quisiro</strain>
    </source>
</reference>
<feature type="region of interest" description="Disordered" evidence="1">
    <location>
        <begin position="1"/>
        <end position="46"/>
    </location>
</feature>
<dbReference type="PANTHER" id="PTHR33050:SF7">
    <property type="entry name" value="RIBONUCLEASE H"/>
    <property type="match status" value="1"/>
</dbReference>
<feature type="compositionally biased region" description="Low complexity" evidence="1">
    <location>
        <begin position="114"/>
        <end position="126"/>
    </location>
</feature>
<dbReference type="OrthoDB" id="8954815at2759"/>
<name>A0A2I4D6G7_AUSLI</name>
<dbReference type="RefSeq" id="XP_013887836.1">
    <property type="nucleotide sequence ID" value="XM_014032382.1"/>
</dbReference>
<evidence type="ECO:0000313" key="2">
    <source>
        <dbReference type="Proteomes" id="UP000192220"/>
    </source>
</evidence>
<dbReference type="InParanoid" id="A0A2I4D6G7"/>
<dbReference type="InterPro" id="IPR052055">
    <property type="entry name" value="Hepadnavirus_pol/RT"/>
</dbReference>
<dbReference type="Proteomes" id="UP000192220">
    <property type="component" value="Unplaced"/>
</dbReference>
<feature type="region of interest" description="Disordered" evidence="1">
    <location>
        <begin position="100"/>
        <end position="135"/>
    </location>
</feature>
<organism evidence="2 3">
    <name type="scientific">Austrofundulus limnaeus</name>
    <name type="common">Annual killifish</name>
    <dbReference type="NCBI Taxonomy" id="52670"/>
    <lineage>
        <taxon>Eukaryota</taxon>
        <taxon>Metazoa</taxon>
        <taxon>Chordata</taxon>
        <taxon>Craniata</taxon>
        <taxon>Vertebrata</taxon>
        <taxon>Euteleostomi</taxon>
        <taxon>Actinopterygii</taxon>
        <taxon>Neopterygii</taxon>
        <taxon>Teleostei</taxon>
        <taxon>Neoteleostei</taxon>
        <taxon>Acanthomorphata</taxon>
        <taxon>Ovalentaria</taxon>
        <taxon>Atherinomorphae</taxon>
        <taxon>Cyprinodontiformes</taxon>
        <taxon>Rivulidae</taxon>
        <taxon>Austrofundulus</taxon>
    </lineage>
</organism>
<keyword evidence="2" id="KW-1185">Reference proteome</keyword>
<dbReference type="KEGG" id="alim:106535379"/>
<dbReference type="Gene3D" id="3.30.70.270">
    <property type="match status" value="1"/>
</dbReference>
<dbReference type="GeneID" id="106535379"/>
<feature type="compositionally biased region" description="Low complexity" evidence="1">
    <location>
        <begin position="25"/>
        <end position="35"/>
    </location>
</feature>
<accession>A0A2I4D6G7</accession>
<dbReference type="Gene3D" id="3.10.10.10">
    <property type="entry name" value="HIV Type 1 Reverse Transcriptase, subunit A, domain 1"/>
    <property type="match status" value="1"/>
</dbReference>
<dbReference type="PANTHER" id="PTHR33050">
    <property type="entry name" value="REVERSE TRANSCRIPTASE DOMAIN-CONTAINING PROTEIN"/>
    <property type="match status" value="1"/>
</dbReference>
<sequence length="254" mass="27660">MLMYGPGGNPSQAAFKTTARRAPRSSRSAFFRAKPPMGHTRERDGGEGPEWIGCYDNHSTTGACASSLRAQLRLGTHLSYGQVDEALDKNGTQVTVCNQASPFQQDPGDPLVVSSAGSRSSSRASGTLKQGSNFQSSKREGIRGILFPIFPCSKKQMLTCVQKGDWFTSVDLKDAYFHVPVIPAHRKYLLFSFQQTQYQYNRLPFRLRTGTTHLLNMRRDSTAASTLSGNENPVLSGRFAPAGSIQTGSSVTDG</sequence>
<evidence type="ECO:0000313" key="3">
    <source>
        <dbReference type="RefSeq" id="XP_013887836.1"/>
    </source>
</evidence>